<protein>
    <recommendedName>
        <fullName evidence="2">WSC domain-containing protein</fullName>
    </recommendedName>
</protein>
<evidence type="ECO:0000256" key="1">
    <source>
        <dbReference type="SAM" id="SignalP"/>
    </source>
</evidence>
<dbReference type="EMBL" id="MU842847">
    <property type="protein sequence ID" value="KAK2030783.1"/>
    <property type="molecule type" value="Genomic_DNA"/>
</dbReference>
<keyword evidence="1" id="KW-0732">Signal</keyword>
<name>A0AAD9HKV2_9PEZI</name>
<organism evidence="3 4">
    <name type="scientific">Colletotrichum zoysiae</name>
    <dbReference type="NCBI Taxonomy" id="1216348"/>
    <lineage>
        <taxon>Eukaryota</taxon>
        <taxon>Fungi</taxon>
        <taxon>Dikarya</taxon>
        <taxon>Ascomycota</taxon>
        <taxon>Pezizomycotina</taxon>
        <taxon>Sordariomycetes</taxon>
        <taxon>Hypocreomycetidae</taxon>
        <taxon>Glomerellales</taxon>
        <taxon>Glomerellaceae</taxon>
        <taxon>Colletotrichum</taxon>
        <taxon>Colletotrichum graminicola species complex</taxon>
    </lineage>
</organism>
<gene>
    <name evidence="3" type="ORF">LX32DRAFT_310701</name>
</gene>
<sequence length="336" mass="34106">MSIIVVTLLLATMVAAQASHVIHGFEYVGCVSVTPDKFNAFVSFGRAYTPEECQSACTGRNYAAAFPDGCRCGSSLANFPMVDESLCSKACTSDAKSGFCGYSNSEGCSYANMYRACGEKTPPASSVLVPGGSASTEIAPSITFTTIQLPTITRTLKLASKSTVVIHTVTPGNGGISTPCTSGYGSPPATPTAVVPSSRSIAVQTVVVHVPPKSASIPGLQSYGSVQLDPPAATVPPGETPVVVSQPTASSLSLTNLVPYDPIPAVSVPANNTTVLVATSTPEGPMFQTFVIPDDPSAITATFTPAVVTKSPALRINLDAGSAAAVLAAVLVAAGI</sequence>
<proteinExistence type="predicted"/>
<feature type="chain" id="PRO_5042203442" description="WSC domain-containing protein" evidence="1">
    <location>
        <begin position="19"/>
        <end position="336"/>
    </location>
</feature>
<dbReference type="PROSITE" id="PS51212">
    <property type="entry name" value="WSC"/>
    <property type="match status" value="1"/>
</dbReference>
<evidence type="ECO:0000313" key="4">
    <source>
        <dbReference type="Proteomes" id="UP001232148"/>
    </source>
</evidence>
<reference evidence="3" key="1">
    <citation type="submission" date="2021-06" db="EMBL/GenBank/DDBJ databases">
        <title>Comparative genomics, transcriptomics and evolutionary studies reveal genomic signatures of adaptation to plant cell wall in hemibiotrophic fungi.</title>
        <authorList>
            <consortium name="DOE Joint Genome Institute"/>
            <person name="Baroncelli R."/>
            <person name="Diaz J.F."/>
            <person name="Benocci T."/>
            <person name="Peng M."/>
            <person name="Battaglia E."/>
            <person name="Haridas S."/>
            <person name="Andreopoulos W."/>
            <person name="Labutti K."/>
            <person name="Pangilinan J."/>
            <person name="Floch G.L."/>
            <person name="Makela M.R."/>
            <person name="Henrissat B."/>
            <person name="Grigoriev I.V."/>
            <person name="Crouch J.A."/>
            <person name="De Vries R.P."/>
            <person name="Sukno S.A."/>
            <person name="Thon M.R."/>
        </authorList>
    </citation>
    <scope>NUCLEOTIDE SEQUENCE</scope>
    <source>
        <strain evidence="3">MAFF235873</strain>
    </source>
</reference>
<comment type="caution">
    <text evidence="3">The sequence shown here is derived from an EMBL/GenBank/DDBJ whole genome shotgun (WGS) entry which is preliminary data.</text>
</comment>
<accession>A0AAD9HKV2</accession>
<dbReference type="AlphaFoldDB" id="A0AAD9HKV2"/>
<dbReference type="InterPro" id="IPR002889">
    <property type="entry name" value="WSC_carb-bd"/>
</dbReference>
<evidence type="ECO:0000313" key="3">
    <source>
        <dbReference type="EMBL" id="KAK2030783.1"/>
    </source>
</evidence>
<feature type="signal peptide" evidence="1">
    <location>
        <begin position="1"/>
        <end position="18"/>
    </location>
</feature>
<feature type="domain" description="WSC" evidence="2">
    <location>
        <begin position="24"/>
        <end position="117"/>
    </location>
</feature>
<keyword evidence="4" id="KW-1185">Reference proteome</keyword>
<evidence type="ECO:0000259" key="2">
    <source>
        <dbReference type="PROSITE" id="PS51212"/>
    </source>
</evidence>
<dbReference type="Proteomes" id="UP001232148">
    <property type="component" value="Unassembled WGS sequence"/>
</dbReference>